<evidence type="ECO:0000313" key="3">
    <source>
        <dbReference type="Proteomes" id="UP000784294"/>
    </source>
</evidence>
<comment type="caution">
    <text evidence="2">The sequence shown here is derived from an EMBL/GenBank/DDBJ whole genome shotgun (WGS) entry which is preliminary data.</text>
</comment>
<feature type="region of interest" description="Disordered" evidence="1">
    <location>
        <begin position="74"/>
        <end position="94"/>
    </location>
</feature>
<keyword evidence="3" id="KW-1185">Reference proteome</keyword>
<dbReference type="InterPro" id="IPR016024">
    <property type="entry name" value="ARM-type_fold"/>
</dbReference>
<dbReference type="Gene3D" id="1.25.10.10">
    <property type="entry name" value="Leucine-rich Repeat Variant"/>
    <property type="match status" value="1"/>
</dbReference>
<reference evidence="2" key="1">
    <citation type="submission" date="2018-11" db="EMBL/GenBank/DDBJ databases">
        <authorList>
            <consortium name="Pathogen Informatics"/>
        </authorList>
    </citation>
    <scope>NUCLEOTIDE SEQUENCE</scope>
</reference>
<sequence>MRPSPSVCLQIVGTDALLQLARAPDLALPQSCLRSGGQDSDCGQLVGRLTAMRENRPSDEPNENGLNATVVKQDHSTHADNPSTNNATCNPGSLSGSEDSACRQLIGSRGGIAGLIGLLRSSHEPVVRLACAALSALCLAPGGQAVVSNQDRLGVRQFMADRQMARTGKQRPDDRATG</sequence>
<feature type="compositionally biased region" description="Polar residues" evidence="1">
    <location>
        <begin position="79"/>
        <end position="94"/>
    </location>
</feature>
<gene>
    <name evidence="2" type="ORF">PXEA_LOCUS16726</name>
</gene>
<feature type="non-terminal residue" evidence="2">
    <location>
        <position position="1"/>
    </location>
</feature>
<organism evidence="2 3">
    <name type="scientific">Protopolystoma xenopodis</name>
    <dbReference type="NCBI Taxonomy" id="117903"/>
    <lineage>
        <taxon>Eukaryota</taxon>
        <taxon>Metazoa</taxon>
        <taxon>Spiralia</taxon>
        <taxon>Lophotrochozoa</taxon>
        <taxon>Platyhelminthes</taxon>
        <taxon>Monogenea</taxon>
        <taxon>Polyopisthocotylea</taxon>
        <taxon>Polystomatidea</taxon>
        <taxon>Polystomatidae</taxon>
        <taxon>Protopolystoma</taxon>
    </lineage>
</organism>
<proteinExistence type="predicted"/>
<name>A0A448WYA8_9PLAT</name>
<dbReference type="EMBL" id="CAAALY010061149">
    <property type="protein sequence ID" value="VEL23286.1"/>
    <property type="molecule type" value="Genomic_DNA"/>
</dbReference>
<accession>A0A448WYA8</accession>
<protein>
    <submittedName>
        <fullName evidence="2">Uncharacterized protein</fullName>
    </submittedName>
</protein>
<dbReference type="InterPro" id="IPR011989">
    <property type="entry name" value="ARM-like"/>
</dbReference>
<dbReference type="AlphaFoldDB" id="A0A448WYA8"/>
<dbReference type="SUPFAM" id="SSF48371">
    <property type="entry name" value="ARM repeat"/>
    <property type="match status" value="1"/>
</dbReference>
<dbReference type="Proteomes" id="UP000784294">
    <property type="component" value="Unassembled WGS sequence"/>
</dbReference>
<evidence type="ECO:0000313" key="2">
    <source>
        <dbReference type="EMBL" id="VEL23286.1"/>
    </source>
</evidence>
<evidence type="ECO:0000256" key="1">
    <source>
        <dbReference type="SAM" id="MobiDB-lite"/>
    </source>
</evidence>